<dbReference type="CDD" id="cd00093">
    <property type="entry name" value="HTH_XRE"/>
    <property type="match status" value="1"/>
</dbReference>
<dbReference type="InterPro" id="IPR014710">
    <property type="entry name" value="RmlC-like_jellyroll"/>
</dbReference>
<comment type="caution">
    <text evidence="5">The sequence shown here is derived from an EMBL/GenBank/DDBJ whole genome shotgun (WGS) entry which is preliminary data.</text>
</comment>
<proteinExistence type="predicted"/>
<keyword evidence="6" id="KW-1185">Reference proteome</keyword>
<dbReference type="Pfam" id="PF01381">
    <property type="entry name" value="HTH_3"/>
    <property type="match status" value="1"/>
</dbReference>
<evidence type="ECO:0000256" key="1">
    <source>
        <dbReference type="ARBA" id="ARBA00023015"/>
    </source>
</evidence>
<dbReference type="PANTHER" id="PTHR46797">
    <property type="entry name" value="HTH-TYPE TRANSCRIPTIONAL REGULATOR"/>
    <property type="match status" value="1"/>
</dbReference>
<dbReference type="PROSITE" id="PS50943">
    <property type="entry name" value="HTH_CROC1"/>
    <property type="match status" value="1"/>
</dbReference>
<keyword evidence="1" id="KW-0805">Transcription regulation</keyword>
<evidence type="ECO:0000313" key="5">
    <source>
        <dbReference type="EMBL" id="MEQ6289579.1"/>
    </source>
</evidence>
<dbReference type="SUPFAM" id="SSF51182">
    <property type="entry name" value="RmlC-like cupins"/>
    <property type="match status" value="1"/>
</dbReference>
<dbReference type="SUPFAM" id="SSF47413">
    <property type="entry name" value="lambda repressor-like DNA-binding domains"/>
    <property type="match status" value="1"/>
</dbReference>
<dbReference type="InterPro" id="IPR001387">
    <property type="entry name" value="Cro/C1-type_HTH"/>
</dbReference>
<organism evidence="5 6">
    <name type="scientific">Vogesella oryzagri</name>
    <dbReference type="NCBI Taxonomy" id="3160864"/>
    <lineage>
        <taxon>Bacteria</taxon>
        <taxon>Pseudomonadati</taxon>
        <taxon>Pseudomonadota</taxon>
        <taxon>Betaproteobacteria</taxon>
        <taxon>Neisseriales</taxon>
        <taxon>Chromobacteriaceae</taxon>
        <taxon>Vogesella</taxon>
    </lineage>
</organism>
<evidence type="ECO:0000313" key="6">
    <source>
        <dbReference type="Proteomes" id="UP001433638"/>
    </source>
</evidence>
<gene>
    <name evidence="5" type="ORF">ABNW52_03015</name>
</gene>
<feature type="domain" description="HTH cro/C1-type" evidence="4">
    <location>
        <begin position="17"/>
        <end position="71"/>
    </location>
</feature>
<evidence type="ECO:0000259" key="4">
    <source>
        <dbReference type="PROSITE" id="PS50943"/>
    </source>
</evidence>
<dbReference type="RefSeq" id="WP_349583829.1">
    <property type="nucleotide sequence ID" value="NZ_JBEFLD010000002.1"/>
</dbReference>
<name>A0ABV1M046_9NEIS</name>
<dbReference type="Gene3D" id="2.60.120.10">
    <property type="entry name" value="Jelly Rolls"/>
    <property type="match status" value="1"/>
</dbReference>
<dbReference type="EMBL" id="JBEFLD010000002">
    <property type="protein sequence ID" value="MEQ6289579.1"/>
    <property type="molecule type" value="Genomic_DNA"/>
</dbReference>
<reference evidence="5" key="1">
    <citation type="submission" date="2024-06" db="EMBL/GenBank/DDBJ databases">
        <title>Genome sequence of Vogesella sp. MAHUQ-64.</title>
        <authorList>
            <person name="Huq M.A."/>
        </authorList>
    </citation>
    <scope>NUCLEOTIDE SEQUENCE</scope>
    <source>
        <strain evidence="5">MAHUQ-64</strain>
    </source>
</reference>
<evidence type="ECO:0000256" key="2">
    <source>
        <dbReference type="ARBA" id="ARBA00023125"/>
    </source>
</evidence>
<dbReference type="InterPro" id="IPR011051">
    <property type="entry name" value="RmlC_Cupin_sf"/>
</dbReference>
<dbReference type="SMART" id="SM00530">
    <property type="entry name" value="HTH_XRE"/>
    <property type="match status" value="1"/>
</dbReference>
<keyword evidence="3" id="KW-0804">Transcription</keyword>
<protein>
    <submittedName>
        <fullName evidence="5">XRE family transcriptional regulator</fullName>
    </submittedName>
</protein>
<sequence length="188" mass="20037">MSEHAPLQVFSHVAHNLRSARQQRGLSQEKLAASAEVSRRMLVNIEAGASNVSIATLDRLASALGLTFSELVRAPGSDAPVRVWQGDSSDSHATLLHSLALAGCTLELWQWQLAPGDSYLAAPDPAGCGEIVEVHSGTLQLAYAGNEHTLQAGDTAGYGTEHGYRYHNPGSGLLRFQRSIVMPAPTSR</sequence>
<evidence type="ECO:0000256" key="3">
    <source>
        <dbReference type="ARBA" id="ARBA00023163"/>
    </source>
</evidence>
<dbReference type="InterPro" id="IPR010982">
    <property type="entry name" value="Lambda_DNA-bd_dom_sf"/>
</dbReference>
<dbReference type="InterPro" id="IPR050807">
    <property type="entry name" value="TransReg_Diox_bact_type"/>
</dbReference>
<dbReference type="CDD" id="cd02209">
    <property type="entry name" value="cupin_XRE_C"/>
    <property type="match status" value="1"/>
</dbReference>
<keyword evidence="2" id="KW-0238">DNA-binding</keyword>
<dbReference type="PANTHER" id="PTHR46797:SF23">
    <property type="entry name" value="HTH-TYPE TRANSCRIPTIONAL REGULATOR SUTR"/>
    <property type="match status" value="1"/>
</dbReference>
<dbReference type="Proteomes" id="UP001433638">
    <property type="component" value="Unassembled WGS sequence"/>
</dbReference>
<accession>A0ABV1M046</accession>
<dbReference type="Gene3D" id="1.10.260.40">
    <property type="entry name" value="lambda repressor-like DNA-binding domains"/>
    <property type="match status" value="1"/>
</dbReference>